<dbReference type="RefSeq" id="WP_121443016.1">
    <property type="nucleotide sequence ID" value="NZ_RCDA01000005.1"/>
</dbReference>
<comment type="caution">
    <text evidence="3">The sequence shown here is derived from an EMBL/GenBank/DDBJ whole genome shotgun (WGS) entry which is preliminary data.</text>
</comment>
<protein>
    <submittedName>
        <fullName evidence="3">Nucleotide-binding universal stress UspA family protein</fullName>
    </submittedName>
</protein>
<name>A0A498BVA9_9GAMM</name>
<evidence type="ECO:0000313" key="4">
    <source>
        <dbReference type="Proteomes" id="UP000275461"/>
    </source>
</evidence>
<organism evidence="3 4">
    <name type="scientific">Alkalispirillum mobile</name>
    <dbReference type="NCBI Taxonomy" id="85925"/>
    <lineage>
        <taxon>Bacteria</taxon>
        <taxon>Pseudomonadati</taxon>
        <taxon>Pseudomonadota</taxon>
        <taxon>Gammaproteobacteria</taxon>
        <taxon>Chromatiales</taxon>
        <taxon>Ectothiorhodospiraceae</taxon>
        <taxon>Alkalispirillum</taxon>
    </lineage>
</organism>
<dbReference type="CDD" id="cd00293">
    <property type="entry name" value="USP-like"/>
    <property type="match status" value="1"/>
</dbReference>
<feature type="domain" description="UspA" evidence="2">
    <location>
        <begin position="5"/>
        <end position="156"/>
    </location>
</feature>
<proteinExistence type="inferred from homology"/>
<evidence type="ECO:0000313" key="3">
    <source>
        <dbReference type="EMBL" id="RLK46799.1"/>
    </source>
</evidence>
<dbReference type="AlphaFoldDB" id="A0A498BVA9"/>
<dbReference type="PANTHER" id="PTHR46268">
    <property type="entry name" value="STRESS RESPONSE PROTEIN NHAX"/>
    <property type="match status" value="1"/>
</dbReference>
<dbReference type="Proteomes" id="UP000275461">
    <property type="component" value="Unassembled WGS sequence"/>
</dbReference>
<evidence type="ECO:0000256" key="1">
    <source>
        <dbReference type="ARBA" id="ARBA00008791"/>
    </source>
</evidence>
<sequence length="157" mass="16934">MSQSIKTILVPVDGSACSLRALDHAAEVAAALGATLRLLHATYRRPSDLPESPSLISEMLAGSHSHYNEQAFAKVAEEKAREVFAAAREQVDEGKVEVEEMMLEGDPATAIVRHARETEGCMLVIGRSGRNRAQELLLGSVSHRVVHQAPCPVTLVN</sequence>
<keyword evidence="4" id="KW-1185">Reference proteome</keyword>
<comment type="similarity">
    <text evidence="1">Belongs to the universal stress protein A family.</text>
</comment>
<dbReference type="Pfam" id="PF00582">
    <property type="entry name" value="Usp"/>
    <property type="match status" value="1"/>
</dbReference>
<dbReference type="PRINTS" id="PR01438">
    <property type="entry name" value="UNVRSLSTRESS"/>
</dbReference>
<dbReference type="InterPro" id="IPR006016">
    <property type="entry name" value="UspA"/>
</dbReference>
<gene>
    <name evidence="3" type="ORF">DFR31_2506</name>
</gene>
<reference evidence="3 4" key="1">
    <citation type="submission" date="2018-10" db="EMBL/GenBank/DDBJ databases">
        <title>Genomic Encyclopedia of Type Strains, Phase IV (KMG-IV): sequencing the most valuable type-strain genomes for metagenomic binning, comparative biology and taxonomic classification.</title>
        <authorList>
            <person name="Goeker M."/>
        </authorList>
    </citation>
    <scope>NUCLEOTIDE SEQUENCE [LARGE SCALE GENOMIC DNA]</scope>
    <source>
        <strain evidence="3 4">DSM 12769</strain>
    </source>
</reference>
<evidence type="ECO:0000259" key="2">
    <source>
        <dbReference type="Pfam" id="PF00582"/>
    </source>
</evidence>
<dbReference type="PANTHER" id="PTHR46268:SF6">
    <property type="entry name" value="UNIVERSAL STRESS PROTEIN UP12"/>
    <property type="match status" value="1"/>
</dbReference>
<dbReference type="EMBL" id="RCDA01000005">
    <property type="protein sequence ID" value="RLK46799.1"/>
    <property type="molecule type" value="Genomic_DNA"/>
</dbReference>
<dbReference type="Gene3D" id="3.40.50.620">
    <property type="entry name" value="HUPs"/>
    <property type="match status" value="1"/>
</dbReference>
<dbReference type="OrthoDB" id="5567285at2"/>
<dbReference type="InterPro" id="IPR006015">
    <property type="entry name" value="Universal_stress_UspA"/>
</dbReference>
<accession>A0A498BVA9</accession>
<dbReference type="InterPro" id="IPR014729">
    <property type="entry name" value="Rossmann-like_a/b/a_fold"/>
</dbReference>
<dbReference type="SUPFAM" id="SSF52402">
    <property type="entry name" value="Adenine nucleotide alpha hydrolases-like"/>
    <property type="match status" value="1"/>
</dbReference>